<feature type="compositionally biased region" description="Polar residues" evidence="1">
    <location>
        <begin position="57"/>
        <end position="69"/>
    </location>
</feature>
<gene>
    <name evidence="2" type="ORF">Y981_02160</name>
</gene>
<evidence type="ECO:0000313" key="2">
    <source>
        <dbReference type="EMBL" id="AIA31469.1"/>
    </source>
</evidence>
<dbReference type="EMBL" id="CP007243">
    <property type="protein sequence ID" value="AIA31469.1"/>
    <property type="molecule type" value="Genomic_DNA"/>
</dbReference>
<feature type="region of interest" description="Disordered" evidence="1">
    <location>
        <begin position="1"/>
        <end position="76"/>
    </location>
</feature>
<evidence type="ECO:0000256" key="1">
    <source>
        <dbReference type="SAM" id="MobiDB-lite"/>
    </source>
</evidence>
<organism evidence="2 3">
    <name type="scientific">Leptospirillum ferriphilum YSK</name>
    <dbReference type="NCBI Taxonomy" id="1441628"/>
    <lineage>
        <taxon>Bacteria</taxon>
        <taxon>Pseudomonadati</taxon>
        <taxon>Nitrospirota</taxon>
        <taxon>Nitrospiria</taxon>
        <taxon>Nitrospirales</taxon>
        <taxon>Nitrospiraceae</taxon>
        <taxon>Leptospirillum</taxon>
    </lineage>
</organism>
<evidence type="ECO:0000313" key="3">
    <source>
        <dbReference type="Proteomes" id="UP000027059"/>
    </source>
</evidence>
<dbReference type="AlphaFoldDB" id="A0A059XS89"/>
<sequence>MSSSLSLKTCIFPSKQKRPTVIDDEPLVSWSAPQDWATKKGPLPEGNEPLKQKTRPKTGSQISFGSGRNSPRAIKA</sequence>
<keyword evidence="3" id="KW-1185">Reference proteome</keyword>
<name>A0A059XS89_9BACT</name>
<dbReference type="KEGG" id="lfp:Y981_02160"/>
<accession>A0A059XS89</accession>
<protein>
    <submittedName>
        <fullName evidence="2">Uncharacterized protein</fullName>
    </submittedName>
</protein>
<proteinExistence type="predicted"/>
<reference evidence="2 3" key="2">
    <citation type="journal article" date="2015" name="Biomed. Res. Int.">
        <title>Effects of Arsenite Resistance on the Growth and Functional Gene Expression of Leptospirillum ferriphilum and Acidithiobacillus thiooxidans in Pure Culture and Coculture.</title>
        <authorList>
            <person name="Jiang H."/>
            <person name="Liang Y."/>
            <person name="Yin H."/>
            <person name="Xiao Y."/>
            <person name="Guo X."/>
            <person name="Xu Y."/>
            <person name="Hu Q."/>
            <person name="Liu H."/>
            <person name="Liu X."/>
        </authorList>
    </citation>
    <scope>NUCLEOTIDE SEQUENCE [LARGE SCALE GENOMIC DNA]</scope>
    <source>
        <strain evidence="2 3">YSK</strain>
    </source>
</reference>
<reference evidence="3" key="1">
    <citation type="submission" date="2014-02" db="EMBL/GenBank/DDBJ databases">
        <title>Complete genome sequence and comparative genomic analysis of the nitrogen-fixing bacterium Leptospirillum ferriphilum YSK.</title>
        <authorList>
            <person name="Guo X."/>
            <person name="Yin H."/>
            <person name="Liang Y."/>
            <person name="Hu Q."/>
            <person name="Ma L."/>
            <person name="Xiao Y."/>
            <person name="Zhang X."/>
            <person name="Qiu G."/>
            <person name="Liu X."/>
        </authorList>
    </citation>
    <scope>NUCLEOTIDE SEQUENCE [LARGE SCALE GENOMIC DNA]</scope>
    <source>
        <strain evidence="3">YSK</strain>
    </source>
</reference>
<dbReference type="Proteomes" id="UP000027059">
    <property type="component" value="Chromosome"/>
</dbReference>
<dbReference type="HOGENOM" id="CLU_2650033_0_0_0"/>